<evidence type="ECO:0000313" key="2">
    <source>
        <dbReference type="Proteomes" id="UP000289340"/>
    </source>
</evidence>
<organism evidence="1 2">
    <name type="scientific">Glycine soja</name>
    <name type="common">Wild soybean</name>
    <dbReference type="NCBI Taxonomy" id="3848"/>
    <lineage>
        <taxon>Eukaryota</taxon>
        <taxon>Viridiplantae</taxon>
        <taxon>Streptophyta</taxon>
        <taxon>Embryophyta</taxon>
        <taxon>Tracheophyta</taxon>
        <taxon>Spermatophyta</taxon>
        <taxon>Magnoliopsida</taxon>
        <taxon>eudicotyledons</taxon>
        <taxon>Gunneridae</taxon>
        <taxon>Pentapetalae</taxon>
        <taxon>rosids</taxon>
        <taxon>fabids</taxon>
        <taxon>Fabales</taxon>
        <taxon>Fabaceae</taxon>
        <taxon>Papilionoideae</taxon>
        <taxon>50 kb inversion clade</taxon>
        <taxon>NPAAA clade</taxon>
        <taxon>indigoferoid/millettioid clade</taxon>
        <taxon>Phaseoleae</taxon>
        <taxon>Glycine</taxon>
        <taxon>Glycine subgen. Soja</taxon>
    </lineage>
</organism>
<dbReference type="Proteomes" id="UP000289340">
    <property type="component" value="Chromosome 3"/>
</dbReference>
<dbReference type="AlphaFoldDB" id="A0A445L876"/>
<protein>
    <submittedName>
        <fullName evidence="1">Uncharacterized protein</fullName>
    </submittedName>
</protein>
<feature type="non-terminal residue" evidence="1">
    <location>
        <position position="1"/>
    </location>
</feature>
<name>A0A445L876_GLYSO</name>
<accession>A0A445L876</accession>
<keyword evidence="2" id="KW-1185">Reference proteome</keyword>
<reference evidence="1 2" key="1">
    <citation type="submission" date="2018-09" db="EMBL/GenBank/DDBJ databases">
        <title>A high-quality reference genome of wild soybean provides a powerful tool to mine soybean genomes.</title>
        <authorList>
            <person name="Xie M."/>
            <person name="Chung C.Y.L."/>
            <person name="Li M.-W."/>
            <person name="Wong F.-L."/>
            <person name="Chan T.-F."/>
            <person name="Lam H.-M."/>
        </authorList>
    </citation>
    <scope>NUCLEOTIDE SEQUENCE [LARGE SCALE GENOMIC DNA]</scope>
    <source>
        <strain evidence="2">cv. W05</strain>
        <tissue evidence="1">Hypocotyl of etiolated seedlings</tissue>
    </source>
</reference>
<evidence type="ECO:0000313" key="1">
    <source>
        <dbReference type="EMBL" id="RZC19318.1"/>
    </source>
</evidence>
<comment type="caution">
    <text evidence="1">The sequence shown here is derived from an EMBL/GenBank/DDBJ whole genome shotgun (WGS) entry which is preliminary data.</text>
</comment>
<proteinExistence type="predicted"/>
<gene>
    <name evidence="1" type="ORF">D0Y65_006224</name>
</gene>
<dbReference type="EMBL" id="QZWG01000003">
    <property type="protein sequence ID" value="RZC19318.1"/>
    <property type="molecule type" value="Genomic_DNA"/>
</dbReference>
<sequence length="176" mass="19577">FKPLAVFHHHRLLKTIRAPSRPFISPHLIPHFASFIIPPPFPSPPEESQKTQTPHRLDSSMVAIDAEVGDLDVVLDLDEVGDVVVGLVATLPMTRTHSLPVELLIIRFLLKEMLGSLLKDVVMVDHEVLTVVVVVVMEVSAMVKLVKLKKDDLGEHLIVAVGLDEGDVIFDEQFLY</sequence>